<dbReference type="EMBL" id="KN838681">
    <property type="protein sequence ID" value="KIJ97906.1"/>
    <property type="molecule type" value="Genomic_DNA"/>
</dbReference>
<keyword evidence="1" id="KW-0472">Membrane</keyword>
<dbReference type="STRING" id="1095629.A0A0C9XJZ0"/>
<gene>
    <name evidence="3" type="ORF">K443DRAFT_133687</name>
</gene>
<sequence>MLLDTYGPSPYLWAILAITASILFLSVTVKRHQAKAALTVPMSTVPPPAPGHVSVSKILIHPIKSCRGISVQSARYTPEGMENDRKWSIIDADKAAIITARDFSKMVLITPQIEMDGSSPHNGFLRVSFPKGSGCESFSIPLQPTDSILQSWRILRDVTIWPTHDKVDGYICESLSSDTPPPSSILSKYFGKPVHLIYKGPRPRSINPTTSFPDLKATAFYQDMYPLLVLSEESTSLLEHELRGYVGTQGIHERWKTDPVPIERFRPNIIFRGGGAFSEDQWEEISIGSEGAPPITLVSKCTRCLLPNVSPETGERDNAVPYKVLMKFRTGIDPTQKMKPCVGCNGVPASDGLVKVGDWVYVKKMIGVDGCH</sequence>
<dbReference type="SUPFAM" id="SSF50800">
    <property type="entry name" value="PK beta-barrel domain-like"/>
    <property type="match status" value="1"/>
</dbReference>
<organism evidence="3 4">
    <name type="scientific">Laccaria amethystina LaAM-08-1</name>
    <dbReference type="NCBI Taxonomy" id="1095629"/>
    <lineage>
        <taxon>Eukaryota</taxon>
        <taxon>Fungi</taxon>
        <taxon>Dikarya</taxon>
        <taxon>Basidiomycota</taxon>
        <taxon>Agaricomycotina</taxon>
        <taxon>Agaricomycetes</taxon>
        <taxon>Agaricomycetidae</taxon>
        <taxon>Agaricales</taxon>
        <taxon>Agaricineae</taxon>
        <taxon>Hydnangiaceae</taxon>
        <taxon>Laccaria</taxon>
    </lineage>
</organism>
<dbReference type="Pfam" id="PF03473">
    <property type="entry name" value="MOSC"/>
    <property type="match status" value="1"/>
</dbReference>
<dbReference type="HOGENOM" id="CLU_028286_1_0_1"/>
<dbReference type="InterPro" id="IPR005303">
    <property type="entry name" value="MOCOS_middle"/>
</dbReference>
<dbReference type="GO" id="GO:0030170">
    <property type="term" value="F:pyridoxal phosphate binding"/>
    <property type="evidence" value="ECO:0007669"/>
    <property type="project" value="InterPro"/>
</dbReference>
<dbReference type="OrthoDB" id="17255at2759"/>
<dbReference type="InterPro" id="IPR005302">
    <property type="entry name" value="MoCF_Sase_C"/>
</dbReference>
<proteinExistence type="predicted"/>
<reference evidence="4" key="2">
    <citation type="submission" date="2015-01" db="EMBL/GenBank/DDBJ databases">
        <title>Evolutionary Origins and Diversification of the Mycorrhizal Mutualists.</title>
        <authorList>
            <consortium name="DOE Joint Genome Institute"/>
            <consortium name="Mycorrhizal Genomics Consortium"/>
            <person name="Kohler A."/>
            <person name="Kuo A."/>
            <person name="Nagy L.G."/>
            <person name="Floudas D."/>
            <person name="Copeland A."/>
            <person name="Barry K.W."/>
            <person name="Cichocki N."/>
            <person name="Veneault-Fourrey C."/>
            <person name="LaButti K."/>
            <person name="Lindquist E.A."/>
            <person name="Lipzen A."/>
            <person name="Lundell T."/>
            <person name="Morin E."/>
            <person name="Murat C."/>
            <person name="Riley R."/>
            <person name="Ohm R."/>
            <person name="Sun H."/>
            <person name="Tunlid A."/>
            <person name="Henrissat B."/>
            <person name="Grigoriev I.V."/>
            <person name="Hibbett D.S."/>
            <person name="Martin F."/>
        </authorList>
    </citation>
    <scope>NUCLEOTIDE SEQUENCE [LARGE SCALE GENOMIC DNA]</scope>
    <source>
        <strain evidence="4">LaAM-08-1</strain>
    </source>
</reference>
<dbReference type="InterPro" id="IPR011037">
    <property type="entry name" value="Pyrv_Knase-like_insert_dom_sf"/>
</dbReference>
<keyword evidence="4" id="KW-1185">Reference proteome</keyword>
<dbReference type="AlphaFoldDB" id="A0A0C9XJZ0"/>
<protein>
    <recommendedName>
        <fullName evidence="2">MOSC domain-containing protein</fullName>
    </recommendedName>
</protein>
<dbReference type="Proteomes" id="UP000054477">
    <property type="component" value="Unassembled WGS sequence"/>
</dbReference>
<feature type="transmembrane region" description="Helical" evidence="1">
    <location>
        <begin position="12"/>
        <end position="29"/>
    </location>
</feature>
<feature type="domain" description="MOSC" evidence="2">
    <location>
        <begin position="191"/>
        <end position="363"/>
    </location>
</feature>
<keyword evidence="1" id="KW-1133">Transmembrane helix</keyword>
<dbReference type="PROSITE" id="PS51340">
    <property type="entry name" value="MOSC"/>
    <property type="match status" value="1"/>
</dbReference>
<dbReference type="PANTHER" id="PTHR14237:SF19">
    <property type="entry name" value="MITOCHONDRIAL AMIDOXIME REDUCING COMPONENT 1"/>
    <property type="match status" value="1"/>
</dbReference>
<accession>A0A0C9XJZ0</accession>
<dbReference type="SUPFAM" id="SSF141673">
    <property type="entry name" value="MOSC N-terminal domain-like"/>
    <property type="match status" value="1"/>
</dbReference>
<evidence type="ECO:0000313" key="4">
    <source>
        <dbReference type="Proteomes" id="UP000054477"/>
    </source>
</evidence>
<name>A0A0C9XJZ0_9AGAR</name>
<evidence type="ECO:0000256" key="1">
    <source>
        <dbReference type="SAM" id="Phobius"/>
    </source>
</evidence>
<dbReference type="PANTHER" id="PTHR14237">
    <property type="entry name" value="MOLYBDOPTERIN COFACTOR SULFURASE MOSC"/>
    <property type="match status" value="1"/>
</dbReference>
<evidence type="ECO:0000259" key="2">
    <source>
        <dbReference type="PROSITE" id="PS51340"/>
    </source>
</evidence>
<evidence type="ECO:0000313" key="3">
    <source>
        <dbReference type="EMBL" id="KIJ97906.1"/>
    </source>
</evidence>
<reference evidence="3 4" key="1">
    <citation type="submission" date="2014-04" db="EMBL/GenBank/DDBJ databases">
        <authorList>
            <consortium name="DOE Joint Genome Institute"/>
            <person name="Kuo A."/>
            <person name="Kohler A."/>
            <person name="Nagy L.G."/>
            <person name="Floudas D."/>
            <person name="Copeland A."/>
            <person name="Barry K.W."/>
            <person name="Cichocki N."/>
            <person name="Veneault-Fourrey C."/>
            <person name="LaButti K."/>
            <person name="Lindquist E.A."/>
            <person name="Lipzen A."/>
            <person name="Lundell T."/>
            <person name="Morin E."/>
            <person name="Murat C."/>
            <person name="Sun H."/>
            <person name="Tunlid A."/>
            <person name="Henrissat B."/>
            <person name="Grigoriev I.V."/>
            <person name="Hibbett D.S."/>
            <person name="Martin F."/>
            <person name="Nordberg H.P."/>
            <person name="Cantor M.N."/>
            <person name="Hua S.X."/>
        </authorList>
    </citation>
    <scope>NUCLEOTIDE SEQUENCE [LARGE SCALE GENOMIC DNA]</scope>
    <source>
        <strain evidence="3 4">LaAM-08-1</strain>
    </source>
</reference>
<dbReference type="GO" id="GO:0003824">
    <property type="term" value="F:catalytic activity"/>
    <property type="evidence" value="ECO:0007669"/>
    <property type="project" value="InterPro"/>
</dbReference>
<dbReference type="Pfam" id="PF03476">
    <property type="entry name" value="MOSC_N"/>
    <property type="match status" value="1"/>
</dbReference>
<keyword evidence="1" id="KW-0812">Transmembrane</keyword>
<dbReference type="GO" id="GO:0030151">
    <property type="term" value="F:molybdenum ion binding"/>
    <property type="evidence" value="ECO:0007669"/>
    <property type="project" value="InterPro"/>
</dbReference>